<feature type="transmembrane region" description="Helical" evidence="1">
    <location>
        <begin position="243"/>
        <end position="262"/>
    </location>
</feature>
<feature type="transmembrane region" description="Helical" evidence="1">
    <location>
        <begin position="205"/>
        <end position="223"/>
    </location>
</feature>
<dbReference type="InterPro" id="IPR049458">
    <property type="entry name" value="EpsG-like"/>
</dbReference>
<keyword evidence="3" id="KW-1185">Reference proteome</keyword>
<gene>
    <name evidence="2" type="ORF">Thini_1626</name>
</gene>
<evidence type="ECO:0000256" key="1">
    <source>
        <dbReference type="SAM" id="Phobius"/>
    </source>
</evidence>
<feature type="transmembrane region" description="Helical" evidence="1">
    <location>
        <begin position="100"/>
        <end position="120"/>
    </location>
</feature>
<dbReference type="AlphaFoldDB" id="A0A656HFP8"/>
<feature type="transmembrane region" description="Helical" evidence="1">
    <location>
        <begin position="34"/>
        <end position="53"/>
    </location>
</feature>
<feature type="transmembrane region" description="Helical" evidence="1">
    <location>
        <begin position="274"/>
        <end position="295"/>
    </location>
</feature>
<feature type="transmembrane region" description="Helical" evidence="1">
    <location>
        <begin position="6"/>
        <end position="22"/>
    </location>
</feature>
<keyword evidence="1" id="KW-1133">Transmembrane helix</keyword>
<evidence type="ECO:0000313" key="2">
    <source>
        <dbReference type="EMBL" id="EIJ34220.1"/>
    </source>
</evidence>
<accession>A0A656HFP8</accession>
<dbReference type="EMBL" id="JH651384">
    <property type="protein sequence ID" value="EIJ34220.1"/>
    <property type="molecule type" value="Genomic_DNA"/>
</dbReference>
<reference evidence="3" key="1">
    <citation type="journal article" date="2011" name="Stand. Genomic Sci.">
        <title>Genome sequence of the filamentous, gliding Thiothrix nivea neotype strain (JP2(T)).</title>
        <authorList>
            <person name="Lapidus A."/>
            <person name="Nolan M."/>
            <person name="Lucas S."/>
            <person name="Glavina Del Rio T."/>
            <person name="Tice H."/>
            <person name="Cheng J.F."/>
            <person name="Tapia R."/>
            <person name="Han C."/>
            <person name="Goodwin L."/>
            <person name="Pitluck S."/>
            <person name="Liolios K."/>
            <person name="Pagani I."/>
            <person name="Ivanova N."/>
            <person name="Huntemann M."/>
            <person name="Mavromatis K."/>
            <person name="Mikhailova N."/>
            <person name="Pati A."/>
            <person name="Chen A."/>
            <person name="Palaniappan K."/>
            <person name="Land M."/>
            <person name="Brambilla E.M."/>
            <person name="Rohde M."/>
            <person name="Abt B."/>
            <person name="Verbarg S."/>
            <person name="Goker M."/>
            <person name="Bristow J."/>
            <person name="Eisen J.A."/>
            <person name="Markowitz V."/>
            <person name="Hugenholtz P."/>
            <person name="Kyrpides N.C."/>
            <person name="Klenk H.P."/>
            <person name="Woyke T."/>
        </authorList>
    </citation>
    <scope>NUCLEOTIDE SEQUENCE [LARGE SCALE GENOMIC DNA]</scope>
    <source>
        <strain evidence="3">ATCC 35100 / DSM 5205 / JP2</strain>
    </source>
</reference>
<protein>
    <recommendedName>
        <fullName evidence="4">EpsG family protein</fullName>
    </recommendedName>
</protein>
<dbReference type="RefSeq" id="WP_002708161.1">
    <property type="nucleotide sequence ID" value="NZ_JH651384.1"/>
</dbReference>
<feature type="transmembrane region" description="Helical" evidence="1">
    <location>
        <begin position="172"/>
        <end position="193"/>
    </location>
</feature>
<evidence type="ECO:0008006" key="4">
    <source>
        <dbReference type="Google" id="ProtNLM"/>
    </source>
</evidence>
<keyword evidence="1" id="KW-0472">Membrane</keyword>
<feature type="transmembrane region" description="Helical" evidence="1">
    <location>
        <begin position="330"/>
        <end position="348"/>
    </location>
</feature>
<dbReference type="Pfam" id="PF14897">
    <property type="entry name" value="EpsG"/>
    <property type="match status" value="1"/>
</dbReference>
<feature type="transmembrane region" description="Helical" evidence="1">
    <location>
        <begin position="126"/>
        <end position="143"/>
    </location>
</feature>
<sequence>MNLTTLHLYLFVSFVALIGFSTKVKKLHKYYKIGIYFILLLGSTLLLARDPLAPNDAYNYIIMYNNSDSFRQIFNAYHGNYFFSFTQFIGNYFNVEAERFLLIQSFLLFLLTLISFRLIFRESHEYLLGISLFLLTSTFILLYTNVIRQGLALSLLFLALGFFLRKSYINSYLAMALSFFSHYSAIIFILFIFTQSFIKINNRSYFYILITPLVIAPAYYILPNLSNFFSKIDTFSEKSYENALVYAKIFILYISLILFFYLGKKNNLFSIKKYSFLFKIYWLLVIFTFFTLPVLLLASRFLYYASALMPLLFTIVIFRSKSSLRISYRLFISFISTLIYGYFVYSYSSTQQMLGIYF</sequence>
<evidence type="ECO:0000313" key="3">
    <source>
        <dbReference type="Proteomes" id="UP000005317"/>
    </source>
</evidence>
<feature type="transmembrane region" description="Helical" evidence="1">
    <location>
        <begin position="301"/>
        <end position="318"/>
    </location>
</feature>
<dbReference type="Proteomes" id="UP000005317">
    <property type="component" value="Unassembled WGS sequence"/>
</dbReference>
<keyword evidence="1" id="KW-0812">Transmembrane</keyword>
<organism evidence="2 3">
    <name type="scientific">Thiothrix nivea (strain ATCC 35100 / DSM 5205 / JP2)</name>
    <dbReference type="NCBI Taxonomy" id="870187"/>
    <lineage>
        <taxon>Bacteria</taxon>
        <taxon>Pseudomonadati</taxon>
        <taxon>Pseudomonadota</taxon>
        <taxon>Gammaproteobacteria</taxon>
        <taxon>Thiotrichales</taxon>
        <taxon>Thiotrichaceae</taxon>
        <taxon>Thiothrix</taxon>
    </lineage>
</organism>
<name>A0A656HFP8_THINJ</name>
<proteinExistence type="predicted"/>